<evidence type="ECO:0000256" key="4">
    <source>
        <dbReference type="ARBA" id="ARBA00022691"/>
    </source>
</evidence>
<reference evidence="6 7" key="1">
    <citation type="submission" date="2018-07" db="EMBL/GenBank/DDBJ databases">
        <title>High-quality-draft genome sequence of Gaiella occulta.</title>
        <authorList>
            <person name="Severino R."/>
            <person name="Froufe H.J.C."/>
            <person name="Rainey F.A."/>
            <person name="Barroso C."/>
            <person name="Albuquerque L."/>
            <person name="Lobo-Da-Cunha A."/>
            <person name="Da Costa M.S."/>
            <person name="Egas C."/>
        </authorList>
    </citation>
    <scope>NUCLEOTIDE SEQUENCE [LARGE SCALE GENOMIC DNA]</scope>
    <source>
        <strain evidence="6 7">F2-233</strain>
    </source>
</reference>
<dbReference type="AlphaFoldDB" id="A0A7M2YUX9"/>
<dbReference type="Proteomes" id="UP000254134">
    <property type="component" value="Unassembled WGS sequence"/>
</dbReference>
<sequence length="557" mass="62602">MAAPYEGRLELTWTNKQLRLLAHEDGSYEWVNPSDYRVAEVRLLHDVASVGEVGKTRAADNLLIRGDALNALTTLARLPEFARQYLGKVKLVYIDPPFNTQQSFLQYDDALEHSVWLTMIRDRLLQIRDILSQDGSVWLHIDDAEVHRARSVMDEVFGPDQFVATVIWEKADSPRMDADYFSGRHDYLLVYRRSEAFSVNRVATDGVPKHYNKIDDQGRSYYLKPLRAMGPAATRKERPTMWFSLTAPDGSQVWPLRPDSIEGRWRWSQKKCSEEAKRLEWIRTDASWQPYFRIYADTDRGVPPETIWSKDEVGTNRTSKAEVKKLAPDTQAFDTPKPERLLQRIIHIASDPGDIVLDCFLGSGTTSAVAHKMGRRWVGIEREPDTIEGHALPRLSKVVAGEDPGGITEDVDWEGGGGFRILDVAPSMFEVDDGLVFLADWMINGKLSEATAAQLGFEYEPDPPFSGRKGRTRLAVVDGVVNESVVRLLTSALPEGERVVVCGTGIDTDARPILRELRPGSTLRKIPAALLDEYRSSRQLRLSLDGADAAEPSEVPS</sequence>
<feature type="domain" description="DNA methylase N-4/N-6" evidence="5">
    <location>
        <begin position="89"/>
        <end position="387"/>
    </location>
</feature>
<name>A0A7M2YUX9_9ACTN</name>
<dbReference type="GO" id="GO:0032259">
    <property type="term" value="P:methylation"/>
    <property type="evidence" value="ECO:0007669"/>
    <property type="project" value="UniProtKB-KW"/>
</dbReference>
<dbReference type="PRINTS" id="PR00506">
    <property type="entry name" value="D21N6MTFRASE"/>
</dbReference>
<keyword evidence="4" id="KW-0949">S-adenosyl-L-methionine</keyword>
<dbReference type="RefSeq" id="WP_114797088.1">
    <property type="nucleotide sequence ID" value="NZ_QQZY01000008.1"/>
</dbReference>
<dbReference type="Pfam" id="PF01555">
    <property type="entry name" value="N6_N4_Mtase"/>
    <property type="match status" value="1"/>
</dbReference>
<evidence type="ECO:0000259" key="5">
    <source>
        <dbReference type="Pfam" id="PF01555"/>
    </source>
</evidence>
<keyword evidence="7" id="KW-1185">Reference proteome</keyword>
<evidence type="ECO:0000256" key="1">
    <source>
        <dbReference type="ARBA" id="ARBA00006594"/>
    </source>
</evidence>
<comment type="caution">
    <text evidence="6">The sequence shown here is derived from an EMBL/GenBank/DDBJ whole genome shotgun (WGS) entry which is preliminary data.</text>
</comment>
<comment type="similarity">
    <text evidence="1">Belongs to the N(4)/N(6)-methyltransferase family.</text>
</comment>
<keyword evidence="2 6" id="KW-0489">Methyltransferase</keyword>
<evidence type="ECO:0000256" key="2">
    <source>
        <dbReference type="ARBA" id="ARBA00022603"/>
    </source>
</evidence>
<protein>
    <submittedName>
        <fullName evidence="6">DNA methylase</fullName>
    </submittedName>
</protein>
<proteinExistence type="inferred from homology"/>
<dbReference type="InterPro" id="IPR002295">
    <property type="entry name" value="N4/N6-MTase_EcoPI_Mod-like"/>
</dbReference>
<reference evidence="7" key="2">
    <citation type="journal article" date="2019" name="MicrobiologyOpen">
        <title>High-quality draft genome sequence of Gaiella occulta isolated from a 150 meter deep mineral water borehole and comparison with the genome sequences of other deep-branching lineages of the phylum Actinobacteria.</title>
        <authorList>
            <person name="Severino R."/>
            <person name="Froufe H.J.C."/>
            <person name="Barroso C."/>
            <person name="Albuquerque L."/>
            <person name="Lobo-da-Cunha A."/>
            <person name="da Costa M.S."/>
            <person name="Egas C."/>
        </authorList>
    </citation>
    <scope>NUCLEOTIDE SEQUENCE [LARGE SCALE GENOMIC DNA]</scope>
    <source>
        <strain evidence="7">F2-233</strain>
    </source>
</reference>
<dbReference type="EMBL" id="QQZY01000008">
    <property type="protein sequence ID" value="RDI73540.1"/>
    <property type="molecule type" value="Genomic_DNA"/>
</dbReference>
<dbReference type="Gene3D" id="3.40.50.150">
    <property type="entry name" value="Vaccinia Virus protein VP39"/>
    <property type="match status" value="1"/>
</dbReference>
<gene>
    <name evidence="6" type="ORF">Gocc_2681</name>
</gene>
<dbReference type="GO" id="GO:0003677">
    <property type="term" value="F:DNA binding"/>
    <property type="evidence" value="ECO:0007669"/>
    <property type="project" value="InterPro"/>
</dbReference>
<dbReference type="SUPFAM" id="SSF53335">
    <property type="entry name" value="S-adenosyl-L-methionine-dependent methyltransferases"/>
    <property type="match status" value="1"/>
</dbReference>
<dbReference type="PROSITE" id="PS00092">
    <property type="entry name" value="N6_MTASE"/>
    <property type="match status" value="1"/>
</dbReference>
<dbReference type="InterPro" id="IPR002052">
    <property type="entry name" value="DNA_methylase_N6_adenine_CS"/>
</dbReference>
<evidence type="ECO:0000313" key="6">
    <source>
        <dbReference type="EMBL" id="RDI73540.1"/>
    </source>
</evidence>
<evidence type="ECO:0000313" key="7">
    <source>
        <dbReference type="Proteomes" id="UP000254134"/>
    </source>
</evidence>
<dbReference type="InterPro" id="IPR002941">
    <property type="entry name" value="DNA_methylase_N4/N6"/>
</dbReference>
<dbReference type="InterPro" id="IPR029063">
    <property type="entry name" value="SAM-dependent_MTases_sf"/>
</dbReference>
<evidence type="ECO:0000256" key="3">
    <source>
        <dbReference type="ARBA" id="ARBA00022679"/>
    </source>
</evidence>
<keyword evidence="3" id="KW-0808">Transferase</keyword>
<dbReference type="GO" id="GO:0008170">
    <property type="term" value="F:N-methyltransferase activity"/>
    <property type="evidence" value="ECO:0007669"/>
    <property type="project" value="InterPro"/>
</dbReference>
<accession>A0A7M2YUX9</accession>
<dbReference type="OrthoDB" id="1637728at2"/>
<organism evidence="6 7">
    <name type="scientific">Gaiella occulta</name>
    <dbReference type="NCBI Taxonomy" id="1002870"/>
    <lineage>
        <taxon>Bacteria</taxon>
        <taxon>Bacillati</taxon>
        <taxon>Actinomycetota</taxon>
        <taxon>Thermoleophilia</taxon>
        <taxon>Gaiellales</taxon>
        <taxon>Gaiellaceae</taxon>
        <taxon>Gaiella</taxon>
    </lineage>
</organism>